<dbReference type="AlphaFoldDB" id="A0A848KB87"/>
<keyword evidence="2" id="KW-1185">Reference proteome</keyword>
<dbReference type="RefSeq" id="WP_169587727.1">
    <property type="nucleotide sequence ID" value="NZ_VCQU01000004.1"/>
</dbReference>
<dbReference type="EMBL" id="VCQU01000004">
    <property type="protein sequence ID" value="NMN96135.1"/>
    <property type="molecule type" value="Genomic_DNA"/>
</dbReference>
<gene>
    <name evidence="1" type="ORF">FGL95_13940</name>
</gene>
<dbReference type="GO" id="GO:0003677">
    <property type="term" value="F:DNA binding"/>
    <property type="evidence" value="ECO:0007669"/>
    <property type="project" value="UniProtKB-KW"/>
</dbReference>
<evidence type="ECO:0000313" key="2">
    <source>
        <dbReference type="Proteomes" id="UP000535543"/>
    </source>
</evidence>
<proteinExistence type="predicted"/>
<protein>
    <submittedName>
        <fullName evidence="1">YbaB/EbfC family DNA-binding protein</fullName>
    </submittedName>
</protein>
<dbReference type="InterPro" id="IPR036894">
    <property type="entry name" value="YbaB-like_sf"/>
</dbReference>
<keyword evidence="1" id="KW-0238">DNA-binding</keyword>
<organism evidence="1 2">
    <name type="scientific">Antrihabitans stalactiti</name>
    <dbReference type="NCBI Taxonomy" id="2584121"/>
    <lineage>
        <taxon>Bacteria</taxon>
        <taxon>Bacillati</taxon>
        <taxon>Actinomycetota</taxon>
        <taxon>Actinomycetes</taxon>
        <taxon>Mycobacteriales</taxon>
        <taxon>Nocardiaceae</taxon>
        <taxon>Antrihabitans</taxon>
    </lineage>
</organism>
<evidence type="ECO:0000313" key="1">
    <source>
        <dbReference type="EMBL" id="NMN96135.1"/>
    </source>
</evidence>
<reference evidence="1 2" key="1">
    <citation type="submission" date="2019-05" db="EMBL/GenBank/DDBJ databases">
        <authorList>
            <person name="Lee S.D."/>
        </authorList>
    </citation>
    <scope>NUCLEOTIDE SEQUENCE [LARGE SCALE GENOMIC DNA]</scope>
    <source>
        <strain evidence="1 2">YC2-7</strain>
    </source>
</reference>
<comment type="caution">
    <text evidence="1">The sequence shown here is derived from an EMBL/GenBank/DDBJ whole genome shotgun (WGS) entry which is preliminary data.</text>
</comment>
<dbReference type="Proteomes" id="UP000535543">
    <property type="component" value="Unassembled WGS sequence"/>
</dbReference>
<reference evidence="1 2" key="2">
    <citation type="submission" date="2020-06" db="EMBL/GenBank/DDBJ databases">
        <title>Antribacter stalactiti gen. nov., sp. nov., a new member of the family Nacardiaceae isolated from a cave.</title>
        <authorList>
            <person name="Kim I.S."/>
        </authorList>
    </citation>
    <scope>NUCLEOTIDE SEQUENCE [LARGE SCALE GENOMIC DNA]</scope>
    <source>
        <strain evidence="1 2">YC2-7</strain>
    </source>
</reference>
<dbReference type="Gene3D" id="3.30.1310.10">
    <property type="entry name" value="Nucleoid-associated protein YbaB-like domain"/>
    <property type="match status" value="1"/>
</dbReference>
<name>A0A848KB87_9NOCA</name>
<accession>A0A848KB87</accession>
<sequence length="98" mass="10396">MSAEMDALVAGVTAKLESLEEALDAFGKISARYTTDDGVITAEVDGNGALTGLWLGEAITQWQAKQAGEQITAACQRAAQRAAQERALVIARLNEAFR</sequence>